<name>A0A2D2Q368_PARLV</name>
<dbReference type="OrthoDB" id="9792074at2"/>
<organism evidence="2 3">
    <name type="scientific">Parathermosynechococcus lividus PCC 6715</name>
    <dbReference type="NCBI Taxonomy" id="1917166"/>
    <lineage>
        <taxon>Bacteria</taxon>
        <taxon>Bacillati</taxon>
        <taxon>Cyanobacteriota</taxon>
        <taxon>Cyanophyceae</taxon>
        <taxon>Acaryochloridales</taxon>
        <taxon>Thermosynechococcaceae</taxon>
        <taxon>Parathermosynechococcus</taxon>
    </lineage>
</organism>
<evidence type="ECO:0000313" key="2">
    <source>
        <dbReference type="EMBL" id="ATS18869.1"/>
    </source>
</evidence>
<gene>
    <name evidence="2" type="ORF">BRW62_09055</name>
</gene>
<dbReference type="KEGG" id="slw:BRW62_09055"/>
<reference evidence="2 3" key="1">
    <citation type="submission" date="2016-11" db="EMBL/GenBank/DDBJ databases">
        <title>Complete genome sequence of thermophilic cyanobacteria strain Synechococcus sp. PCC6715.</title>
        <authorList>
            <person name="Tang J."/>
            <person name="Daroch M."/>
            <person name="Liang Y."/>
            <person name="Jiang D."/>
            <person name="Shah M."/>
        </authorList>
    </citation>
    <scope>NUCLEOTIDE SEQUENCE [LARGE SCALE GENOMIC DNA]</scope>
    <source>
        <strain evidence="2 3">PCC 6715</strain>
    </source>
</reference>
<dbReference type="AlphaFoldDB" id="A0A2D2Q368"/>
<dbReference type="EMBL" id="CP018092">
    <property type="protein sequence ID" value="ATS18869.1"/>
    <property type="molecule type" value="Genomic_DNA"/>
</dbReference>
<keyword evidence="3" id="KW-1185">Reference proteome</keyword>
<dbReference type="PANTHER" id="PTHR34385:SF1">
    <property type="entry name" value="PEPTIDOGLYCAN L-ALANYL-D-GLUTAMATE ENDOPEPTIDASE CWLK"/>
    <property type="match status" value="1"/>
</dbReference>
<evidence type="ECO:0000313" key="3">
    <source>
        <dbReference type="Proteomes" id="UP000231057"/>
    </source>
</evidence>
<dbReference type="InterPro" id="IPR003709">
    <property type="entry name" value="VanY-like_core_dom"/>
</dbReference>
<dbReference type="InterPro" id="IPR052179">
    <property type="entry name" value="DD-CPase-like"/>
</dbReference>
<feature type="domain" description="D-alanyl-D-alanine carboxypeptidase-like core" evidence="1">
    <location>
        <begin position="16"/>
        <end position="96"/>
    </location>
</feature>
<dbReference type="InterPro" id="IPR009045">
    <property type="entry name" value="Zn_M74/Hedgehog-like"/>
</dbReference>
<dbReference type="Gene3D" id="3.30.1380.10">
    <property type="match status" value="1"/>
</dbReference>
<dbReference type="Pfam" id="PF02557">
    <property type="entry name" value="VanY"/>
    <property type="match status" value="1"/>
</dbReference>
<dbReference type="RefSeq" id="WP_099799204.1">
    <property type="nucleotide sequence ID" value="NZ_CP018092.1"/>
</dbReference>
<accession>A0A2D2Q368</accession>
<evidence type="ECO:0000259" key="1">
    <source>
        <dbReference type="Pfam" id="PF02557"/>
    </source>
</evidence>
<dbReference type="Proteomes" id="UP000231057">
    <property type="component" value="Chromosome"/>
</dbReference>
<sequence length="111" mass="12574">MVQIASYGRGDYQRYEYLHRDAANALMKMISAARDEGVWIVPVSGFRDIERQTLLWQDQIQRQGSEELAARLSAPPGYSEHHTGYSIDLADGSRPTQDDITLRFIGVMWAG</sequence>
<dbReference type="SUPFAM" id="SSF55166">
    <property type="entry name" value="Hedgehog/DD-peptidase"/>
    <property type="match status" value="1"/>
</dbReference>
<dbReference type="GO" id="GO:0006508">
    <property type="term" value="P:proteolysis"/>
    <property type="evidence" value="ECO:0007669"/>
    <property type="project" value="InterPro"/>
</dbReference>
<reference evidence="3" key="2">
    <citation type="journal article" date="2022" name="Front. Microbiol.">
        <title>Comparative Genomic Analysis Revealed Distinct Molecular Components and Organization of CO2-Concentrating Mechanism in Thermophilic Cyanobacteria.</title>
        <authorList>
            <person name="Tang J."/>
            <person name="Zhou H."/>
            <person name="Yao D."/>
            <person name="Riaz S."/>
            <person name="You D."/>
            <person name="Klepacz-Smolka A."/>
            <person name="Daroch M."/>
        </authorList>
    </citation>
    <scope>NUCLEOTIDE SEQUENCE [LARGE SCALE GENOMIC DNA]</scope>
    <source>
        <strain evidence="3">PCC 6715</strain>
    </source>
</reference>
<proteinExistence type="predicted"/>
<dbReference type="GO" id="GO:0008233">
    <property type="term" value="F:peptidase activity"/>
    <property type="evidence" value="ECO:0007669"/>
    <property type="project" value="InterPro"/>
</dbReference>
<dbReference type="PANTHER" id="PTHR34385">
    <property type="entry name" value="D-ALANYL-D-ALANINE CARBOXYPEPTIDASE"/>
    <property type="match status" value="1"/>
</dbReference>
<protein>
    <recommendedName>
        <fullName evidence="1">D-alanyl-D-alanine carboxypeptidase-like core domain-containing protein</fullName>
    </recommendedName>
</protein>